<name>A0A286A8J6_9PROT</name>
<protein>
    <submittedName>
        <fullName evidence="1">Uncharacterized protein</fullName>
    </submittedName>
</protein>
<dbReference type="Proteomes" id="UP000219335">
    <property type="component" value="Unassembled WGS sequence"/>
</dbReference>
<evidence type="ECO:0000313" key="2">
    <source>
        <dbReference type="Proteomes" id="UP000219335"/>
    </source>
</evidence>
<proteinExistence type="predicted"/>
<gene>
    <name evidence="1" type="ORF">SAMN06297164_1531</name>
</gene>
<dbReference type="AlphaFoldDB" id="A0A286A8J6"/>
<dbReference type="EMBL" id="OCMU01000001">
    <property type="protein sequence ID" value="SOD18171.1"/>
    <property type="molecule type" value="Genomic_DNA"/>
</dbReference>
<dbReference type="RefSeq" id="WP_097104779.1">
    <property type="nucleotide sequence ID" value="NZ_OCMU01000001.1"/>
</dbReference>
<evidence type="ECO:0000313" key="1">
    <source>
        <dbReference type="EMBL" id="SOD18171.1"/>
    </source>
</evidence>
<sequence length="75" mass="8134">MKTIQLQSTITCPNCGTQKLETMPTNACQFFYECESCHHLLKPKAGDCCVYCSYGDAPCPPIQLSGSNSSCCTDS</sequence>
<dbReference type="InterPro" id="IPR047677">
    <property type="entry name" value="GDCCVxC"/>
</dbReference>
<dbReference type="NCBIfam" id="NF041374">
    <property type="entry name" value="GDCCVxC"/>
    <property type="match status" value="1"/>
</dbReference>
<organism evidence="1 2">
    <name type="scientific">Nitrosomonas ureae</name>
    <dbReference type="NCBI Taxonomy" id="44577"/>
    <lineage>
        <taxon>Bacteria</taxon>
        <taxon>Pseudomonadati</taxon>
        <taxon>Pseudomonadota</taxon>
        <taxon>Betaproteobacteria</taxon>
        <taxon>Nitrosomonadales</taxon>
        <taxon>Nitrosomonadaceae</taxon>
        <taxon>Nitrosomonas</taxon>
    </lineage>
</organism>
<reference evidence="1 2" key="1">
    <citation type="submission" date="2017-09" db="EMBL/GenBank/DDBJ databases">
        <authorList>
            <person name="Ehlers B."/>
            <person name="Leendertz F.H."/>
        </authorList>
    </citation>
    <scope>NUCLEOTIDE SEQUENCE [LARGE SCALE GENOMIC DNA]</scope>
    <source>
        <strain evidence="1 2">Nm42</strain>
    </source>
</reference>
<accession>A0A286A8J6</accession>